<dbReference type="AlphaFoldDB" id="A0A917Y2U6"/>
<dbReference type="RefSeq" id="WP_188859144.1">
    <property type="nucleotide sequence ID" value="NZ_BMOS01000036.1"/>
</dbReference>
<reference evidence="1" key="1">
    <citation type="journal article" date="2014" name="Int. J. Syst. Evol. Microbiol.">
        <title>Complete genome sequence of Corynebacterium casei LMG S-19264T (=DSM 44701T), isolated from a smear-ripened cheese.</title>
        <authorList>
            <consortium name="US DOE Joint Genome Institute (JGI-PGF)"/>
            <person name="Walter F."/>
            <person name="Albersmeier A."/>
            <person name="Kalinowski J."/>
            <person name="Ruckert C."/>
        </authorList>
    </citation>
    <scope>NUCLEOTIDE SEQUENCE</scope>
    <source>
        <strain evidence="1">JCM 17251</strain>
    </source>
</reference>
<comment type="caution">
    <text evidence="1">The sequence shown here is derived from an EMBL/GenBank/DDBJ whole genome shotgun (WGS) entry which is preliminary data.</text>
</comment>
<dbReference type="EMBL" id="BMOS01000036">
    <property type="protein sequence ID" value="GGN65413.1"/>
    <property type="molecule type" value="Genomic_DNA"/>
</dbReference>
<keyword evidence="2" id="KW-1185">Reference proteome</keyword>
<dbReference type="InterPro" id="IPR025906">
    <property type="entry name" value="YjfB_motility"/>
</dbReference>
<gene>
    <name evidence="1" type="ORF">GCM10007971_34220</name>
</gene>
<proteinExistence type="predicted"/>
<sequence>MDIAKLSTVLSQYQVKQQASLSVMKMMMDTGKVQAEDMLEMMGESVSAPNASHPHLGGMIDIQG</sequence>
<protein>
    <recommendedName>
        <fullName evidence="3">Motility protein</fullName>
    </recommendedName>
</protein>
<evidence type="ECO:0000313" key="2">
    <source>
        <dbReference type="Proteomes" id="UP000624041"/>
    </source>
</evidence>
<evidence type="ECO:0000313" key="1">
    <source>
        <dbReference type="EMBL" id="GGN65413.1"/>
    </source>
</evidence>
<organism evidence="1 2">
    <name type="scientific">Oceanobacillus indicireducens</name>
    <dbReference type="NCBI Taxonomy" id="1004261"/>
    <lineage>
        <taxon>Bacteria</taxon>
        <taxon>Bacillati</taxon>
        <taxon>Bacillota</taxon>
        <taxon>Bacilli</taxon>
        <taxon>Bacillales</taxon>
        <taxon>Bacillaceae</taxon>
        <taxon>Oceanobacillus</taxon>
    </lineage>
</organism>
<reference evidence="1" key="2">
    <citation type="submission" date="2020-09" db="EMBL/GenBank/DDBJ databases">
        <authorList>
            <person name="Sun Q."/>
            <person name="Ohkuma M."/>
        </authorList>
    </citation>
    <scope>NUCLEOTIDE SEQUENCE</scope>
    <source>
        <strain evidence="1">JCM 17251</strain>
    </source>
</reference>
<accession>A0A917Y2U6</accession>
<name>A0A917Y2U6_9BACI</name>
<evidence type="ECO:0008006" key="3">
    <source>
        <dbReference type="Google" id="ProtNLM"/>
    </source>
</evidence>
<dbReference type="Proteomes" id="UP000624041">
    <property type="component" value="Unassembled WGS sequence"/>
</dbReference>
<dbReference type="Pfam" id="PF14070">
    <property type="entry name" value="YjfB_motility"/>
    <property type="match status" value="1"/>
</dbReference>